<dbReference type="EMBL" id="UINC01203537">
    <property type="protein sequence ID" value="SVE23841.1"/>
    <property type="molecule type" value="Genomic_DNA"/>
</dbReference>
<proteinExistence type="predicted"/>
<dbReference type="AlphaFoldDB" id="A0A383BVF2"/>
<feature type="non-terminal residue" evidence="1">
    <location>
        <position position="1"/>
    </location>
</feature>
<protein>
    <submittedName>
        <fullName evidence="1">Uncharacterized protein</fullName>
    </submittedName>
</protein>
<accession>A0A383BVF2</accession>
<sequence>LLLEIVKFYAIFLEFCLGKCTKRIQNSVVKIIEEVLLSLPSEIHN</sequence>
<organism evidence="1">
    <name type="scientific">marine metagenome</name>
    <dbReference type="NCBI Taxonomy" id="408172"/>
    <lineage>
        <taxon>unclassified sequences</taxon>
        <taxon>metagenomes</taxon>
        <taxon>ecological metagenomes</taxon>
    </lineage>
</organism>
<evidence type="ECO:0000313" key="1">
    <source>
        <dbReference type="EMBL" id="SVE23841.1"/>
    </source>
</evidence>
<name>A0A383BVF2_9ZZZZ</name>
<gene>
    <name evidence="1" type="ORF">METZ01_LOCUS476695</name>
</gene>
<reference evidence="1" key="1">
    <citation type="submission" date="2018-05" db="EMBL/GenBank/DDBJ databases">
        <authorList>
            <person name="Lanie J.A."/>
            <person name="Ng W.-L."/>
            <person name="Kazmierczak K.M."/>
            <person name="Andrzejewski T.M."/>
            <person name="Davidsen T.M."/>
            <person name="Wayne K.J."/>
            <person name="Tettelin H."/>
            <person name="Glass J.I."/>
            <person name="Rusch D."/>
            <person name="Podicherti R."/>
            <person name="Tsui H.-C.T."/>
            <person name="Winkler M.E."/>
        </authorList>
    </citation>
    <scope>NUCLEOTIDE SEQUENCE</scope>
</reference>